<dbReference type="AlphaFoldDB" id="A0A067TKX7"/>
<sequence>MRPTPSRLVRVVQRKLLNISDQKIYNRPRPQTDDLKQPTLIDMLLKRKEDAGDAWPSNLRIEPQLKKEVFKEVLPSVRSTLRRMTKER</sequence>
<keyword evidence="2" id="KW-1185">Reference proteome</keyword>
<dbReference type="OrthoDB" id="3237970at2759"/>
<accession>A0A067TKX7</accession>
<evidence type="ECO:0000313" key="1">
    <source>
        <dbReference type="EMBL" id="KDR80564.1"/>
    </source>
</evidence>
<evidence type="ECO:0000313" key="2">
    <source>
        <dbReference type="Proteomes" id="UP000027222"/>
    </source>
</evidence>
<reference evidence="2" key="1">
    <citation type="journal article" date="2014" name="Proc. Natl. Acad. Sci. U.S.A.">
        <title>Extensive sampling of basidiomycete genomes demonstrates inadequacy of the white-rot/brown-rot paradigm for wood decay fungi.</title>
        <authorList>
            <person name="Riley R."/>
            <person name="Salamov A.A."/>
            <person name="Brown D.W."/>
            <person name="Nagy L.G."/>
            <person name="Floudas D."/>
            <person name="Held B.W."/>
            <person name="Levasseur A."/>
            <person name="Lombard V."/>
            <person name="Morin E."/>
            <person name="Otillar R."/>
            <person name="Lindquist E.A."/>
            <person name="Sun H."/>
            <person name="LaButti K.M."/>
            <person name="Schmutz J."/>
            <person name="Jabbour D."/>
            <person name="Luo H."/>
            <person name="Baker S.E."/>
            <person name="Pisabarro A.G."/>
            <person name="Walton J.D."/>
            <person name="Blanchette R.A."/>
            <person name="Henrissat B."/>
            <person name="Martin F."/>
            <person name="Cullen D."/>
            <person name="Hibbett D.S."/>
            <person name="Grigoriev I.V."/>
        </authorList>
    </citation>
    <scope>NUCLEOTIDE SEQUENCE [LARGE SCALE GENOMIC DNA]</scope>
    <source>
        <strain evidence="2">CBS 339.88</strain>
    </source>
</reference>
<name>A0A067TKX7_GALM3</name>
<dbReference type="Proteomes" id="UP000027222">
    <property type="component" value="Unassembled WGS sequence"/>
</dbReference>
<gene>
    <name evidence="1" type="ORF">GALMADRAFT_60992</name>
</gene>
<organism evidence="1 2">
    <name type="scientific">Galerina marginata (strain CBS 339.88)</name>
    <dbReference type="NCBI Taxonomy" id="685588"/>
    <lineage>
        <taxon>Eukaryota</taxon>
        <taxon>Fungi</taxon>
        <taxon>Dikarya</taxon>
        <taxon>Basidiomycota</taxon>
        <taxon>Agaricomycotina</taxon>
        <taxon>Agaricomycetes</taxon>
        <taxon>Agaricomycetidae</taxon>
        <taxon>Agaricales</taxon>
        <taxon>Agaricineae</taxon>
        <taxon>Strophariaceae</taxon>
        <taxon>Galerina</taxon>
    </lineage>
</organism>
<proteinExistence type="predicted"/>
<dbReference type="EMBL" id="KL142371">
    <property type="protein sequence ID" value="KDR80564.1"/>
    <property type="molecule type" value="Genomic_DNA"/>
</dbReference>
<dbReference type="HOGENOM" id="CLU_162139_0_0_1"/>
<protein>
    <submittedName>
        <fullName evidence="1">Uncharacterized protein</fullName>
    </submittedName>
</protein>